<evidence type="ECO:0008006" key="3">
    <source>
        <dbReference type="Google" id="ProtNLM"/>
    </source>
</evidence>
<sequence length="93" mass="10089">LFNVFRANLFAHEKYVPQPYDGTALLLSASEAAADVPRHRGWEPLVRGGLEVHDVPGGHHALMQDPHLGSVVERLREVLARASGTAPRQSTGS</sequence>
<dbReference type="EMBL" id="JAAAPK010000026">
    <property type="protein sequence ID" value="NBC46371.1"/>
    <property type="molecule type" value="Genomic_DNA"/>
</dbReference>
<evidence type="ECO:0000313" key="2">
    <source>
        <dbReference type="Proteomes" id="UP000537825"/>
    </source>
</evidence>
<accession>A0A7X4YJ57</accession>
<evidence type="ECO:0000313" key="1">
    <source>
        <dbReference type="EMBL" id="NBC46371.1"/>
    </source>
</evidence>
<protein>
    <recommendedName>
        <fullName evidence="3">Thioesterase</fullName>
    </recommendedName>
</protein>
<feature type="non-terminal residue" evidence="1">
    <location>
        <position position="1"/>
    </location>
</feature>
<gene>
    <name evidence="1" type="ORF">GTZ93_41980</name>
</gene>
<reference evidence="1 2" key="1">
    <citation type="submission" date="2020-01" db="EMBL/GenBank/DDBJ databases">
        <title>The draft genome sequence of Corallococcus exiguus DSM 14696.</title>
        <authorList>
            <person name="Zhang X."/>
            <person name="Zhu H."/>
        </authorList>
    </citation>
    <scope>NUCLEOTIDE SEQUENCE [LARGE SCALE GENOMIC DNA]</scope>
    <source>
        <strain evidence="1 2">DSM 14696</strain>
    </source>
</reference>
<organism evidence="1 2">
    <name type="scientific">Corallococcus exiguus</name>
    <dbReference type="NCBI Taxonomy" id="83462"/>
    <lineage>
        <taxon>Bacteria</taxon>
        <taxon>Pseudomonadati</taxon>
        <taxon>Myxococcota</taxon>
        <taxon>Myxococcia</taxon>
        <taxon>Myxococcales</taxon>
        <taxon>Cystobacterineae</taxon>
        <taxon>Myxococcaceae</taxon>
        <taxon>Corallococcus</taxon>
    </lineage>
</organism>
<proteinExistence type="predicted"/>
<dbReference type="InterPro" id="IPR029058">
    <property type="entry name" value="AB_hydrolase_fold"/>
</dbReference>
<keyword evidence="2" id="KW-1185">Reference proteome</keyword>
<dbReference type="AlphaFoldDB" id="A0A7X4YJ57"/>
<name>A0A7X4YJ57_9BACT</name>
<dbReference type="Gene3D" id="3.40.50.1820">
    <property type="entry name" value="alpha/beta hydrolase"/>
    <property type="match status" value="1"/>
</dbReference>
<dbReference type="SUPFAM" id="SSF53474">
    <property type="entry name" value="alpha/beta-Hydrolases"/>
    <property type="match status" value="1"/>
</dbReference>
<comment type="caution">
    <text evidence="1">The sequence shown here is derived from an EMBL/GenBank/DDBJ whole genome shotgun (WGS) entry which is preliminary data.</text>
</comment>
<dbReference type="RefSeq" id="WP_161663382.1">
    <property type="nucleotide sequence ID" value="NZ_JAAAPK010000026.1"/>
</dbReference>
<dbReference type="Proteomes" id="UP000537825">
    <property type="component" value="Unassembled WGS sequence"/>
</dbReference>